<evidence type="ECO:0000313" key="9">
    <source>
        <dbReference type="Proteomes" id="UP000184932"/>
    </source>
</evidence>
<dbReference type="AlphaFoldDB" id="A0A1N6HFG4"/>
<keyword evidence="9" id="KW-1185">Reference proteome</keyword>
<feature type="transmembrane region" description="Helical" evidence="6">
    <location>
        <begin position="210"/>
        <end position="230"/>
    </location>
</feature>
<gene>
    <name evidence="8" type="ORF">SAMN05444002_3333</name>
</gene>
<feature type="transmembrane region" description="Helical" evidence="6">
    <location>
        <begin position="92"/>
        <end position="114"/>
    </location>
</feature>
<keyword evidence="4 6" id="KW-1133">Transmembrane helix</keyword>
<feature type="transmembrane region" description="Helical" evidence="6">
    <location>
        <begin position="67"/>
        <end position="86"/>
    </location>
</feature>
<comment type="subcellular location">
    <subcellularLocation>
        <location evidence="1">Membrane</location>
        <topology evidence="1">Multi-pass membrane protein</topology>
    </subcellularLocation>
</comment>
<keyword evidence="3 6" id="KW-0812">Transmembrane</keyword>
<feature type="transmembrane region" description="Helical" evidence="6">
    <location>
        <begin position="266"/>
        <end position="285"/>
    </location>
</feature>
<comment type="similarity">
    <text evidence="2">Belongs to the EamA transporter family.</text>
</comment>
<evidence type="ECO:0000259" key="7">
    <source>
        <dbReference type="Pfam" id="PF00892"/>
    </source>
</evidence>
<sequence>MDIRAIFMGLTFAFIWSSAFTSARIIVTAAPPLAVSSIRFFLAGCIALLIARALGQSFNLTRNQWRATVIFGICQNALYLGLNFIAMQWVEAGLAAIIASSMPLLVGLIGWVALGDRLPRIGVLGLVMGFGGVLLIMGARLEAGVSLPGVALCTVAALALAVATLALRGASGDGGNLMVVVGYQMLIGAACLVIPAALFETWEYTPGTALTLAFLYTVFVPGLLATWIWFKLVGRIGAVKAATFHFLNPFFGVLVAWIFLDEHIGPLDIVGVAVIAVGILLVQLAKQKKAAA</sequence>
<feature type="transmembrane region" description="Helical" evidence="6">
    <location>
        <begin position="179"/>
        <end position="198"/>
    </location>
</feature>
<dbReference type="SUPFAM" id="SSF103481">
    <property type="entry name" value="Multidrug resistance efflux transporter EmrE"/>
    <property type="match status" value="2"/>
</dbReference>
<feature type="transmembrane region" description="Helical" evidence="6">
    <location>
        <begin position="33"/>
        <end position="55"/>
    </location>
</feature>
<evidence type="ECO:0000313" key="8">
    <source>
        <dbReference type="EMBL" id="SIO18571.1"/>
    </source>
</evidence>
<dbReference type="Proteomes" id="UP000184932">
    <property type="component" value="Unassembled WGS sequence"/>
</dbReference>
<dbReference type="PANTHER" id="PTHR32322:SF2">
    <property type="entry name" value="EAMA DOMAIN-CONTAINING PROTEIN"/>
    <property type="match status" value="1"/>
</dbReference>
<evidence type="ECO:0000256" key="5">
    <source>
        <dbReference type="ARBA" id="ARBA00023136"/>
    </source>
</evidence>
<evidence type="ECO:0000256" key="2">
    <source>
        <dbReference type="ARBA" id="ARBA00007362"/>
    </source>
</evidence>
<accession>A0A1N6HFG4</accession>
<keyword evidence="5 6" id="KW-0472">Membrane</keyword>
<feature type="transmembrane region" description="Helical" evidence="6">
    <location>
        <begin position="121"/>
        <end position="139"/>
    </location>
</feature>
<dbReference type="GO" id="GO:0016020">
    <property type="term" value="C:membrane"/>
    <property type="evidence" value="ECO:0007669"/>
    <property type="project" value="UniProtKB-SubCell"/>
</dbReference>
<feature type="domain" description="EamA" evidence="7">
    <location>
        <begin position="148"/>
        <end position="282"/>
    </location>
</feature>
<dbReference type="OrthoDB" id="7274881at2"/>
<organism evidence="8 9">
    <name type="scientific">Vannielia litorea</name>
    <dbReference type="NCBI Taxonomy" id="1217970"/>
    <lineage>
        <taxon>Bacteria</taxon>
        <taxon>Pseudomonadati</taxon>
        <taxon>Pseudomonadota</taxon>
        <taxon>Alphaproteobacteria</taxon>
        <taxon>Rhodobacterales</taxon>
        <taxon>Paracoccaceae</taxon>
        <taxon>Vannielia</taxon>
    </lineage>
</organism>
<dbReference type="RefSeq" id="WP_074257245.1">
    <property type="nucleotide sequence ID" value="NZ_FSRL01000001.1"/>
</dbReference>
<dbReference type="InterPro" id="IPR000620">
    <property type="entry name" value="EamA_dom"/>
</dbReference>
<evidence type="ECO:0000256" key="1">
    <source>
        <dbReference type="ARBA" id="ARBA00004141"/>
    </source>
</evidence>
<dbReference type="STRING" id="1217970.SAMN05444002_3333"/>
<protein>
    <submittedName>
        <fullName evidence="8">Threonine/homoserine efflux transporter RhtA</fullName>
    </submittedName>
</protein>
<proteinExistence type="inferred from homology"/>
<dbReference type="PANTHER" id="PTHR32322">
    <property type="entry name" value="INNER MEMBRANE TRANSPORTER"/>
    <property type="match status" value="1"/>
</dbReference>
<dbReference type="EMBL" id="FSRL01000001">
    <property type="protein sequence ID" value="SIO18571.1"/>
    <property type="molecule type" value="Genomic_DNA"/>
</dbReference>
<feature type="transmembrane region" description="Helical" evidence="6">
    <location>
        <begin position="145"/>
        <end position="167"/>
    </location>
</feature>
<reference evidence="9" key="1">
    <citation type="submission" date="2016-11" db="EMBL/GenBank/DDBJ databases">
        <authorList>
            <person name="Varghese N."/>
            <person name="Submissions S."/>
        </authorList>
    </citation>
    <scope>NUCLEOTIDE SEQUENCE [LARGE SCALE GENOMIC DNA]</scope>
    <source>
        <strain evidence="9">DSM 29440</strain>
    </source>
</reference>
<dbReference type="InterPro" id="IPR050638">
    <property type="entry name" value="AA-Vitamin_Transporters"/>
</dbReference>
<evidence type="ECO:0000256" key="3">
    <source>
        <dbReference type="ARBA" id="ARBA00022692"/>
    </source>
</evidence>
<name>A0A1N6HFG4_9RHOB</name>
<feature type="domain" description="EamA" evidence="7">
    <location>
        <begin position="4"/>
        <end position="137"/>
    </location>
</feature>
<dbReference type="Pfam" id="PF00892">
    <property type="entry name" value="EamA"/>
    <property type="match status" value="2"/>
</dbReference>
<feature type="transmembrane region" description="Helical" evidence="6">
    <location>
        <begin position="242"/>
        <end position="260"/>
    </location>
</feature>
<evidence type="ECO:0000256" key="4">
    <source>
        <dbReference type="ARBA" id="ARBA00022989"/>
    </source>
</evidence>
<dbReference type="InterPro" id="IPR037185">
    <property type="entry name" value="EmrE-like"/>
</dbReference>
<evidence type="ECO:0000256" key="6">
    <source>
        <dbReference type="SAM" id="Phobius"/>
    </source>
</evidence>